<reference evidence="2 3" key="1">
    <citation type="submission" date="2019-10" db="EMBL/GenBank/DDBJ databases">
        <authorList>
            <person name="Blom J."/>
        </authorList>
    </citation>
    <scope>NUCLEOTIDE SEQUENCE [LARGE SCALE GENOMIC DNA]</scope>
    <source>
        <strain evidence="2 3">ES3154-GLU</strain>
    </source>
</reference>
<proteinExistence type="predicted"/>
<dbReference type="AlphaFoldDB" id="A0A6I8M6I9"/>
<dbReference type="Pfam" id="PF10543">
    <property type="entry name" value="ORF6N"/>
    <property type="match status" value="1"/>
</dbReference>
<accession>A0A6I8M6I9</accession>
<dbReference type="InterPro" id="IPR018873">
    <property type="entry name" value="KilA-N_DNA-bd_domain"/>
</dbReference>
<dbReference type="Proteomes" id="UP000419017">
    <property type="component" value="Unassembled WGS sequence"/>
</dbReference>
<protein>
    <recommendedName>
        <fullName evidence="1">KilA-N DNA-binding domain-containing protein</fullName>
    </recommendedName>
</protein>
<evidence type="ECO:0000313" key="3">
    <source>
        <dbReference type="Proteomes" id="UP000419017"/>
    </source>
</evidence>
<evidence type="ECO:0000313" key="2">
    <source>
        <dbReference type="EMBL" id="VWL84983.1"/>
    </source>
</evidence>
<dbReference type="EMBL" id="CABWIB010000001">
    <property type="protein sequence ID" value="VWL84983.1"/>
    <property type="molecule type" value="Genomic_DNA"/>
</dbReference>
<sequence>MFQLTDKEVEILRSQIATSSLEDTWGGRRYNPNVFTEQGIAMLSAVLKSDIAISVSISIMDTFVEMRKFVNSNILMFEKINLLEKETKETRKLLESTSKKLNEEINLTNELTLENKERIEEIFKIFKPEESKNKYIFYKGQIYDAFKLLVELIKDAKDKIVLVDNYIDIETLNILCKKNINVEVIIFGSNKLKLSKIDINKFNKQYPKLELRLTDDFYDRFLVIDDEIVYHIGASVKDAGRKTFAISKWEDKDIIDTLINKLK</sequence>
<evidence type="ECO:0000259" key="1">
    <source>
        <dbReference type="Pfam" id="PF10543"/>
    </source>
</evidence>
<name>A0A6I8M6I9_9FUSO</name>
<feature type="domain" description="KilA-N DNA-binding" evidence="1">
    <location>
        <begin position="1"/>
        <end position="46"/>
    </location>
</feature>
<keyword evidence="3" id="KW-1185">Reference proteome</keyword>
<gene>
    <name evidence="2" type="ORF">OMES3154_00255</name>
</gene>
<organism evidence="2 3">
    <name type="scientific">Oceanivirga miroungae</name>
    <dbReference type="NCBI Taxonomy" id="1130046"/>
    <lineage>
        <taxon>Bacteria</taxon>
        <taxon>Fusobacteriati</taxon>
        <taxon>Fusobacteriota</taxon>
        <taxon>Fusobacteriia</taxon>
        <taxon>Fusobacteriales</taxon>
        <taxon>Leptotrichiaceae</taxon>
        <taxon>Oceanivirga</taxon>
    </lineage>
</organism>